<evidence type="ECO:0000256" key="1">
    <source>
        <dbReference type="ARBA" id="ARBA00001971"/>
    </source>
</evidence>
<dbReference type="GO" id="GO:0005886">
    <property type="term" value="C:plasma membrane"/>
    <property type="evidence" value="ECO:0007669"/>
    <property type="project" value="TreeGrafter"/>
</dbReference>
<protein>
    <recommendedName>
        <fullName evidence="3">catalase</fullName>
        <ecNumber evidence="3">1.11.1.6</ecNumber>
    </recommendedName>
</protein>
<name>A0A426ZBA3_ENSVE</name>
<dbReference type="InterPro" id="IPR024711">
    <property type="entry name" value="Catalase_clade1/3"/>
</dbReference>
<evidence type="ECO:0000313" key="16">
    <source>
        <dbReference type="Proteomes" id="UP000287651"/>
    </source>
</evidence>
<evidence type="ECO:0000256" key="8">
    <source>
        <dbReference type="ARBA" id="ARBA00023004"/>
    </source>
</evidence>
<evidence type="ECO:0000256" key="10">
    <source>
        <dbReference type="ARBA" id="ARBA00049254"/>
    </source>
</evidence>
<keyword evidence="7" id="KW-0560">Oxidoreductase</keyword>
<keyword evidence="8 12" id="KW-0408">Iron</keyword>
<dbReference type="GO" id="GO:0042744">
    <property type="term" value="P:hydrogen peroxide catabolic process"/>
    <property type="evidence" value="ECO:0007669"/>
    <property type="project" value="UniProtKB-KW"/>
</dbReference>
<evidence type="ECO:0000256" key="12">
    <source>
        <dbReference type="PIRSR" id="PIRSR038928-2"/>
    </source>
</evidence>
<evidence type="ECO:0000256" key="5">
    <source>
        <dbReference type="ARBA" id="ARBA00022617"/>
    </source>
</evidence>
<dbReference type="EMBL" id="AMZH03007469">
    <property type="protein sequence ID" value="RRT61261.1"/>
    <property type="molecule type" value="Genomic_DNA"/>
</dbReference>
<dbReference type="InterPro" id="IPR024708">
    <property type="entry name" value="Catalase_AS"/>
</dbReference>
<dbReference type="GO" id="GO:0042542">
    <property type="term" value="P:response to hydrogen peroxide"/>
    <property type="evidence" value="ECO:0007669"/>
    <property type="project" value="TreeGrafter"/>
</dbReference>
<dbReference type="PROSITE" id="PS00438">
    <property type="entry name" value="CATALASE_2"/>
    <property type="match status" value="1"/>
</dbReference>
<dbReference type="InterPro" id="IPR002226">
    <property type="entry name" value="Catalase_haem_BS"/>
</dbReference>
<keyword evidence="5 12" id="KW-0349">Heme</keyword>
<keyword evidence="9" id="KW-0376">Hydrogen peroxide</keyword>
<evidence type="ECO:0000256" key="6">
    <source>
        <dbReference type="ARBA" id="ARBA00022723"/>
    </source>
</evidence>
<dbReference type="InterPro" id="IPR018028">
    <property type="entry name" value="Catalase"/>
</dbReference>
<gene>
    <name evidence="15" type="ORF">B296_00032868</name>
</gene>
<feature type="binding site" description="axial binding residue" evidence="12">
    <location>
        <position position="414"/>
    </location>
    <ligand>
        <name>heme</name>
        <dbReference type="ChEBI" id="CHEBI:30413"/>
    </ligand>
    <ligandPart>
        <name>Fe</name>
        <dbReference type="ChEBI" id="CHEBI:18248"/>
    </ligandPart>
</feature>
<dbReference type="PROSITE" id="PS00437">
    <property type="entry name" value="CATALASE_1"/>
    <property type="match status" value="1"/>
</dbReference>
<evidence type="ECO:0000313" key="15">
    <source>
        <dbReference type="EMBL" id="RRT61261.1"/>
    </source>
</evidence>
<dbReference type="AlphaFoldDB" id="A0A426ZBA3"/>
<dbReference type="SUPFAM" id="SSF56634">
    <property type="entry name" value="Heme-dependent catalase-like"/>
    <property type="match status" value="1"/>
</dbReference>
<dbReference type="CDD" id="cd08154">
    <property type="entry name" value="catalase_clade_1"/>
    <property type="match status" value="1"/>
</dbReference>
<evidence type="ECO:0000256" key="3">
    <source>
        <dbReference type="ARBA" id="ARBA00012314"/>
    </source>
</evidence>
<dbReference type="PIRSF" id="PIRSF038928">
    <property type="entry name" value="Catalase_clade1-3"/>
    <property type="match status" value="1"/>
</dbReference>
<reference evidence="15 16" key="1">
    <citation type="journal article" date="2014" name="Agronomy (Basel)">
        <title>A Draft Genome Sequence for Ensete ventricosum, the Drought-Tolerant Tree Against Hunger.</title>
        <authorList>
            <person name="Harrison J."/>
            <person name="Moore K.A."/>
            <person name="Paszkiewicz K."/>
            <person name="Jones T."/>
            <person name="Grant M."/>
            <person name="Ambacheew D."/>
            <person name="Muzemil S."/>
            <person name="Studholme D.J."/>
        </authorList>
    </citation>
    <scope>NUCLEOTIDE SEQUENCE [LARGE SCALE GENOMIC DNA]</scope>
</reference>
<dbReference type="Pfam" id="PF00199">
    <property type="entry name" value="Catalase"/>
    <property type="match status" value="1"/>
</dbReference>
<sequence>MQLSSFAPASRRRPWQRFSAHTYYYPEISYDGVAQLCPPRQDVATILQLVGPNRGPTITLKQIAGADCGPPFRPSSSFDTNFTTTNAGAPVWNDDQALTVGSRGPILLEDYHLIEKVAHFARERIPERVVHARGASAKGFFECTHDVTHLTCADFLRAPGVQTPVIVRFSTVIHERGSPETIRDPRGFAVKFYTREGNWDLLGNNFPVFFIRDGIKFPDVIHAFKPNPKSHVQEYWRVFDFLSHHPESLHTFFFLFDDVGVPSDYRHMEGFGVNTYTFINKEGKVNYVKFHWKPTCGVKCLLEDEAIVVGGKNHSHATQDLYDSIAAGNYPEWKLFVQVMDPDTEDRYDFDPLDDTKTWPEDLLPLQPVGRLVLNRNIDNFFSENEQLAFGPGLVVPGIYYSDDKMLQCRVFAYGDTQRYRLGPNYLTLPVDYFPSRHAPLRHAERFPIPNRIVTGRREKRFVRRWAEGLAHPKVSYEIRSIWISFLSKCDTSLGQKVANRLNMRPNI</sequence>
<organism evidence="15 16">
    <name type="scientific">Ensete ventricosum</name>
    <name type="common">Abyssinian banana</name>
    <name type="synonym">Musa ensete</name>
    <dbReference type="NCBI Taxonomy" id="4639"/>
    <lineage>
        <taxon>Eukaryota</taxon>
        <taxon>Viridiplantae</taxon>
        <taxon>Streptophyta</taxon>
        <taxon>Embryophyta</taxon>
        <taxon>Tracheophyta</taxon>
        <taxon>Spermatophyta</taxon>
        <taxon>Magnoliopsida</taxon>
        <taxon>Liliopsida</taxon>
        <taxon>Zingiberales</taxon>
        <taxon>Musaceae</taxon>
        <taxon>Ensete</taxon>
    </lineage>
</organism>
<dbReference type="GO" id="GO:0020037">
    <property type="term" value="F:heme binding"/>
    <property type="evidence" value="ECO:0007669"/>
    <property type="project" value="InterPro"/>
</dbReference>
<comment type="catalytic activity">
    <reaction evidence="10">
        <text>2 H2O2 = O2 + 2 H2O</text>
        <dbReference type="Rhea" id="RHEA:20309"/>
        <dbReference type="ChEBI" id="CHEBI:15377"/>
        <dbReference type="ChEBI" id="CHEBI:15379"/>
        <dbReference type="ChEBI" id="CHEBI:16240"/>
        <dbReference type="EC" id="1.11.1.6"/>
    </reaction>
</comment>
<dbReference type="PROSITE" id="PS51402">
    <property type="entry name" value="CATALASE_3"/>
    <property type="match status" value="1"/>
</dbReference>
<comment type="cofactor">
    <cofactor evidence="1 12">
        <name>heme</name>
        <dbReference type="ChEBI" id="CHEBI:30413"/>
    </cofactor>
</comment>
<dbReference type="InterPro" id="IPR011614">
    <property type="entry name" value="Catalase_core"/>
</dbReference>
<evidence type="ECO:0000256" key="4">
    <source>
        <dbReference type="ARBA" id="ARBA00022559"/>
    </source>
</evidence>
<keyword evidence="6 12" id="KW-0479">Metal-binding</keyword>
<evidence type="ECO:0000259" key="14">
    <source>
        <dbReference type="SMART" id="SM01060"/>
    </source>
</evidence>
<dbReference type="GO" id="GO:0009725">
    <property type="term" value="P:response to hormone"/>
    <property type="evidence" value="ECO:0007669"/>
    <property type="project" value="UniProtKB-ARBA"/>
</dbReference>
<comment type="similarity">
    <text evidence="2">Belongs to the catalase family.</text>
</comment>
<evidence type="ECO:0000256" key="13">
    <source>
        <dbReference type="RuleBase" id="RU004142"/>
    </source>
</evidence>
<dbReference type="PANTHER" id="PTHR11465">
    <property type="entry name" value="CATALASE"/>
    <property type="match status" value="1"/>
</dbReference>
<dbReference type="Proteomes" id="UP000287651">
    <property type="component" value="Unassembled WGS sequence"/>
</dbReference>
<dbReference type="PRINTS" id="PR00067">
    <property type="entry name" value="CATALASE"/>
</dbReference>
<evidence type="ECO:0000256" key="7">
    <source>
        <dbReference type="ARBA" id="ARBA00023002"/>
    </source>
</evidence>
<feature type="domain" description="Catalase core" evidence="14">
    <location>
        <begin position="84"/>
        <end position="457"/>
    </location>
</feature>
<proteinExistence type="inferred from homology"/>
<dbReference type="GO" id="GO:0004096">
    <property type="term" value="F:catalase activity"/>
    <property type="evidence" value="ECO:0007669"/>
    <property type="project" value="UniProtKB-EC"/>
</dbReference>
<dbReference type="Gene3D" id="2.40.180.10">
    <property type="entry name" value="Catalase core domain"/>
    <property type="match status" value="1"/>
</dbReference>
<dbReference type="InterPro" id="IPR020835">
    <property type="entry name" value="Catalase_sf"/>
</dbReference>
<dbReference type="PANTHER" id="PTHR11465:SF45">
    <property type="entry name" value="CATALASE ISOZYME A"/>
    <property type="match status" value="1"/>
</dbReference>
<feature type="active site" evidence="11">
    <location>
        <position position="204"/>
    </location>
</feature>
<dbReference type="SMART" id="SM01060">
    <property type="entry name" value="Catalase"/>
    <property type="match status" value="1"/>
</dbReference>
<keyword evidence="4" id="KW-0575">Peroxidase</keyword>
<dbReference type="EC" id="1.11.1.6" evidence="3"/>
<dbReference type="GO" id="GO:0005777">
    <property type="term" value="C:peroxisome"/>
    <property type="evidence" value="ECO:0007669"/>
    <property type="project" value="TreeGrafter"/>
</dbReference>
<accession>A0A426ZBA3</accession>
<comment type="function">
    <text evidence="13">Catalyzes the degradation of hydrogen peroxide (H(2)O(2)) generated by peroxisomal oxidases to water and oxygen, thereby protecting cells from the toxic effects of hydrogen peroxide.</text>
</comment>
<dbReference type="FunFam" id="2.40.180.10:FF:000002">
    <property type="entry name" value="Catalase"/>
    <property type="match status" value="1"/>
</dbReference>
<evidence type="ECO:0000256" key="9">
    <source>
        <dbReference type="ARBA" id="ARBA00023324"/>
    </source>
</evidence>
<dbReference type="GO" id="GO:0046872">
    <property type="term" value="F:metal ion binding"/>
    <property type="evidence" value="ECO:0007669"/>
    <property type="project" value="UniProtKB-KW"/>
</dbReference>
<evidence type="ECO:0000256" key="11">
    <source>
        <dbReference type="PIRSR" id="PIRSR038928-1"/>
    </source>
</evidence>
<comment type="caution">
    <text evidence="15">The sequence shown here is derived from an EMBL/GenBank/DDBJ whole genome shotgun (WGS) entry which is preliminary data.</text>
</comment>
<evidence type="ECO:0000256" key="2">
    <source>
        <dbReference type="ARBA" id="ARBA00005329"/>
    </source>
</evidence>
<feature type="active site" evidence="11">
    <location>
        <position position="131"/>
    </location>
</feature>